<dbReference type="EMBL" id="NBCO01000002">
    <property type="protein sequence ID" value="ORC92827.1"/>
    <property type="molecule type" value="Genomic_DNA"/>
</dbReference>
<comment type="caution">
    <text evidence="4">Lacks conserved residue(s) required for the propagation of feature annotation.</text>
</comment>
<dbReference type="GO" id="GO:0097053">
    <property type="term" value="P:L-kynurenine catabolic process"/>
    <property type="evidence" value="ECO:0007669"/>
    <property type="project" value="UniProtKB-UniRule"/>
</dbReference>
<gene>
    <name evidence="4" type="primary">KYNU</name>
    <name evidence="7" type="ORF">TM35_000021530</name>
</gene>
<keyword evidence="2 4" id="KW-0378">Hydrolase</keyword>
<organism evidence="7 8">
    <name type="scientific">Trypanosoma theileri</name>
    <dbReference type="NCBI Taxonomy" id="67003"/>
    <lineage>
        <taxon>Eukaryota</taxon>
        <taxon>Discoba</taxon>
        <taxon>Euglenozoa</taxon>
        <taxon>Kinetoplastea</taxon>
        <taxon>Metakinetoplastina</taxon>
        <taxon>Trypanosomatida</taxon>
        <taxon>Trypanosomatidae</taxon>
        <taxon>Trypanosoma</taxon>
    </lineage>
</organism>
<feature type="binding site" evidence="4">
    <location>
        <position position="241"/>
    </location>
    <ligand>
        <name>pyridoxal 5'-phosphate</name>
        <dbReference type="ChEBI" id="CHEBI:597326"/>
    </ligand>
</feature>
<dbReference type="InterPro" id="IPR015422">
    <property type="entry name" value="PyrdxlP-dep_Trfase_small"/>
</dbReference>
<keyword evidence="3 5" id="KW-0663">Pyridoxal phosphate</keyword>
<dbReference type="GO" id="GO:0030429">
    <property type="term" value="F:kynureninase activity"/>
    <property type="evidence" value="ECO:0007669"/>
    <property type="project" value="UniProtKB-UniRule"/>
</dbReference>
<evidence type="ECO:0000313" key="7">
    <source>
        <dbReference type="EMBL" id="ORC92827.1"/>
    </source>
</evidence>
<comment type="subunit">
    <text evidence="4 5">Homodimer.</text>
</comment>
<sequence length="465" mass="51285">MRNNAAEKLLSTARMESLSITENDFAEYMDRNDPLQEHRHSYYIPKQRDGSDYVYICSNALGLQHRDVESGVGGALKKWRELGVLGEYRHPNPWVELDSLGRKEMASIVGAQESEVVSMNSQGVNLHLMLMAFYKPKGKRRKIVVENHSFPSNTHALTSQLEARGMNVAEDLLFVGAPGHEMWESTPVPIPTEQFISILEKRGEEIAVLLVSAVHFITGQLVDIPALVRAAHARGVIIGVDCAHAAGNVPLRLHEWDVDFAYWSTCMYLNSGPGNLGGAFVHSKHTLAGNELKGLRGWWGHDRRLRKSLHRTFEPAEGAAGFQISNVPVLGMMALLPSLRLMAAIGMGPLREKSMLLTAYLELLLGELLPPAVVEVITPVDPNQRGAQLSIRILPHKLASGITAQESYDCGAVGDSDAEIMERQLADKGVLVNHQPPDMLLLAPVPLYNSFMDVLLTVRAIAECF</sequence>
<evidence type="ECO:0000313" key="8">
    <source>
        <dbReference type="Proteomes" id="UP000192257"/>
    </source>
</evidence>
<evidence type="ECO:0000256" key="2">
    <source>
        <dbReference type="ARBA" id="ARBA00022801"/>
    </source>
</evidence>
<dbReference type="UniPathway" id="UPA00253">
    <property type="reaction ID" value="UER00329"/>
</dbReference>
<dbReference type="PANTHER" id="PTHR14084:SF0">
    <property type="entry name" value="KYNURENINASE"/>
    <property type="match status" value="1"/>
</dbReference>
<comment type="caution">
    <text evidence="7">The sequence shown here is derived from an EMBL/GenBank/DDBJ whole genome shotgun (WGS) entry which is preliminary data.</text>
</comment>
<dbReference type="STRING" id="67003.A0A1X0P7A6"/>
<dbReference type="Gene3D" id="3.90.1150.10">
    <property type="entry name" value="Aspartate Aminotransferase, domain 1"/>
    <property type="match status" value="1"/>
</dbReference>
<reference evidence="7 8" key="1">
    <citation type="submission" date="2017-03" db="EMBL/GenBank/DDBJ databases">
        <title>An alternative strategy for trypanosome survival in the mammalian bloodstream revealed through genome and transcriptome analysis of the ubiquitous bovine parasite Trypanosoma (Megatrypanum) theileri.</title>
        <authorList>
            <person name="Kelly S."/>
            <person name="Ivens A."/>
            <person name="Mott A."/>
            <person name="O'Neill E."/>
            <person name="Emms D."/>
            <person name="Macleod O."/>
            <person name="Voorheis P."/>
            <person name="Matthews J."/>
            <person name="Matthews K."/>
            <person name="Carrington M."/>
        </authorList>
    </citation>
    <scope>NUCLEOTIDE SEQUENCE [LARGE SCALE GENOMIC DNA]</scope>
    <source>
        <strain evidence="7">Edinburgh</strain>
    </source>
</reference>
<feature type="domain" description="Aminotransferase class V" evidence="6">
    <location>
        <begin position="102"/>
        <end position="365"/>
    </location>
</feature>
<dbReference type="GO" id="GO:0019805">
    <property type="term" value="P:quinolinate biosynthetic process"/>
    <property type="evidence" value="ECO:0007669"/>
    <property type="project" value="UniProtKB-UniRule"/>
</dbReference>
<dbReference type="UniPathway" id="UPA00334">
    <property type="reaction ID" value="UER00455"/>
</dbReference>
<accession>A0A1X0P7A6</accession>
<dbReference type="InterPro" id="IPR015424">
    <property type="entry name" value="PyrdxlP-dep_Trfase"/>
</dbReference>
<protein>
    <recommendedName>
        <fullName evidence="4 5">Kynureninase</fullName>
        <ecNumber evidence="4 5">3.7.1.3</ecNumber>
    </recommendedName>
    <alternativeName>
        <fullName evidence="4">L-kynurenine hydrolase</fullName>
    </alternativeName>
</protein>
<evidence type="ECO:0000256" key="3">
    <source>
        <dbReference type="ARBA" id="ARBA00022898"/>
    </source>
</evidence>
<keyword evidence="8" id="KW-1185">Reference proteome</keyword>
<evidence type="ECO:0000256" key="4">
    <source>
        <dbReference type="HAMAP-Rule" id="MF_03017"/>
    </source>
</evidence>
<dbReference type="GO" id="GO:0034354">
    <property type="term" value="P:'de novo' NAD+ biosynthetic process from L-tryptophan"/>
    <property type="evidence" value="ECO:0007669"/>
    <property type="project" value="UniProtKB-UniRule"/>
</dbReference>
<dbReference type="InterPro" id="IPR010111">
    <property type="entry name" value="Kynureninase"/>
</dbReference>
<comment type="cofactor">
    <cofactor evidence="5">
        <name>pyridoxal 5'-phosphate</name>
        <dbReference type="ChEBI" id="CHEBI:597326"/>
    </cofactor>
</comment>
<dbReference type="PIRSF" id="PIRSF038800">
    <property type="entry name" value="KYNU"/>
    <property type="match status" value="1"/>
</dbReference>
<comment type="similarity">
    <text evidence="4 5">Belongs to the kynureninase family.</text>
</comment>
<feature type="binding site" evidence="4">
    <location>
        <position position="212"/>
    </location>
    <ligand>
        <name>pyridoxal 5'-phosphate</name>
        <dbReference type="ChEBI" id="CHEBI:597326"/>
    </ligand>
</feature>
<comment type="catalytic activity">
    <reaction evidence="5">
        <text>3-hydroxy-L-kynurenine + H2O = 3-hydroxyanthranilate + L-alanine + H(+)</text>
        <dbReference type="Rhea" id="RHEA:25143"/>
        <dbReference type="ChEBI" id="CHEBI:15377"/>
        <dbReference type="ChEBI" id="CHEBI:15378"/>
        <dbReference type="ChEBI" id="CHEBI:36559"/>
        <dbReference type="ChEBI" id="CHEBI:57972"/>
        <dbReference type="ChEBI" id="CHEBI:58125"/>
        <dbReference type="EC" id="3.7.1.3"/>
    </reaction>
</comment>
<dbReference type="GO" id="GO:0019441">
    <property type="term" value="P:L-tryptophan catabolic process to kynurenine"/>
    <property type="evidence" value="ECO:0007669"/>
    <property type="project" value="TreeGrafter"/>
</dbReference>
<evidence type="ECO:0000256" key="1">
    <source>
        <dbReference type="ARBA" id="ARBA00022642"/>
    </source>
</evidence>
<dbReference type="AlphaFoldDB" id="A0A1X0P7A6"/>
<dbReference type="VEuPathDB" id="TriTrypDB:TM35_000021530"/>
<dbReference type="NCBIfam" id="TIGR01814">
    <property type="entry name" value="kynureninase"/>
    <property type="match status" value="1"/>
</dbReference>
<keyword evidence="4 5" id="KW-0963">Cytoplasm</keyword>
<name>A0A1X0P7A6_9TRYP</name>
<feature type="binding site" evidence="4">
    <location>
        <position position="244"/>
    </location>
    <ligand>
        <name>pyridoxal 5'-phosphate</name>
        <dbReference type="ChEBI" id="CHEBI:597326"/>
    </ligand>
</feature>
<dbReference type="EC" id="3.7.1.3" evidence="4 5"/>
<comment type="subcellular location">
    <subcellularLocation>
        <location evidence="4 5">Cytoplasm</location>
    </subcellularLocation>
</comment>
<comment type="pathway">
    <text evidence="4 5">Amino-acid degradation; L-kynurenine degradation; L-alanine and anthranilate from L-kynurenine: step 1/1.</text>
</comment>
<proteinExistence type="inferred from homology"/>
<dbReference type="PANTHER" id="PTHR14084">
    <property type="entry name" value="KYNURENINASE"/>
    <property type="match status" value="1"/>
</dbReference>
<feature type="binding site" evidence="4">
    <location>
        <position position="298"/>
    </location>
    <ligand>
        <name>pyridoxal 5'-phosphate</name>
        <dbReference type="ChEBI" id="CHEBI:597326"/>
    </ligand>
</feature>
<dbReference type="HAMAP" id="MF_01970">
    <property type="entry name" value="Kynureninase"/>
    <property type="match status" value="1"/>
</dbReference>
<dbReference type="Gene3D" id="3.40.640.10">
    <property type="entry name" value="Type I PLP-dependent aspartate aminotransferase-like (Major domain)"/>
    <property type="match status" value="1"/>
</dbReference>
<comment type="pathway">
    <text evidence="4 5">Cofactor biosynthesis; NAD(+) biosynthesis; quinolinate from L-kynurenine: step 2/3.</text>
</comment>
<dbReference type="InterPro" id="IPR000192">
    <property type="entry name" value="Aminotrans_V_dom"/>
</dbReference>
<dbReference type="OrthoDB" id="5978656at2759"/>
<evidence type="ECO:0000259" key="6">
    <source>
        <dbReference type="Pfam" id="PF00266"/>
    </source>
</evidence>
<keyword evidence="1 4" id="KW-0662">Pyridine nucleotide biosynthesis</keyword>
<dbReference type="InterPro" id="IPR015421">
    <property type="entry name" value="PyrdxlP-dep_Trfase_major"/>
</dbReference>
<comment type="function">
    <text evidence="4 5">Catalyzes the cleavage of L-kynurenine (L-Kyn) and L-3-hydroxykynurenine (L-3OHKyn) into anthranilic acid (AA) and 3-hydroxyanthranilic acid (3-OHAA), respectively.</text>
</comment>
<feature type="binding site" evidence="4">
    <location>
        <position position="326"/>
    </location>
    <ligand>
        <name>pyridoxal 5'-phosphate</name>
        <dbReference type="ChEBI" id="CHEBI:597326"/>
    </ligand>
</feature>
<dbReference type="SUPFAM" id="SSF53383">
    <property type="entry name" value="PLP-dependent transferases"/>
    <property type="match status" value="1"/>
</dbReference>
<dbReference type="GO" id="GO:0030170">
    <property type="term" value="F:pyridoxal phosphate binding"/>
    <property type="evidence" value="ECO:0007669"/>
    <property type="project" value="UniProtKB-UniRule"/>
</dbReference>
<dbReference type="GO" id="GO:0005737">
    <property type="term" value="C:cytoplasm"/>
    <property type="evidence" value="ECO:0007669"/>
    <property type="project" value="UniProtKB-SubCell"/>
</dbReference>
<dbReference type="Pfam" id="PF00266">
    <property type="entry name" value="Aminotran_5"/>
    <property type="match status" value="1"/>
</dbReference>
<evidence type="ECO:0000256" key="5">
    <source>
        <dbReference type="PIRNR" id="PIRNR038800"/>
    </source>
</evidence>
<comment type="catalytic activity">
    <reaction evidence="4 5">
        <text>L-kynurenine + H2O = anthranilate + L-alanine + H(+)</text>
        <dbReference type="Rhea" id="RHEA:16813"/>
        <dbReference type="ChEBI" id="CHEBI:15377"/>
        <dbReference type="ChEBI" id="CHEBI:15378"/>
        <dbReference type="ChEBI" id="CHEBI:16567"/>
        <dbReference type="ChEBI" id="CHEBI:57959"/>
        <dbReference type="ChEBI" id="CHEBI:57972"/>
        <dbReference type="EC" id="3.7.1.3"/>
    </reaction>
</comment>
<dbReference type="Proteomes" id="UP000192257">
    <property type="component" value="Unassembled WGS sequence"/>
</dbReference>
<dbReference type="GO" id="GO:0043420">
    <property type="term" value="P:anthranilate metabolic process"/>
    <property type="evidence" value="ECO:0007669"/>
    <property type="project" value="UniProtKB-UniRule"/>
</dbReference>